<dbReference type="Proteomes" id="UP000401717">
    <property type="component" value="Unassembled WGS sequence"/>
</dbReference>
<keyword evidence="4" id="KW-1185">Reference proteome</keyword>
<evidence type="ECO:0000313" key="2">
    <source>
        <dbReference type="EMBL" id="VUF14303.1"/>
    </source>
</evidence>
<gene>
    <name evidence="1" type="ORF">IFDJLNFL_1405</name>
    <name evidence="2" type="ORF">MTDSW087_04021</name>
</gene>
<dbReference type="EMBL" id="BPQI01000031">
    <property type="protein sequence ID" value="GJD55519.1"/>
    <property type="molecule type" value="Genomic_DNA"/>
</dbReference>
<dbReference type="Proteomes" id="UP001055303">
    <property type="component" value="Unassembled WGS sequence"/>
</dbReference>
<reference evidence="2 3" key="1">
    <citation type="submission" date="2019-06" db="EMBL/GenBank/DDBJ databases">
        <authorList>
            <person name="Rodrigo-Torres L."/>
            <person name="Arahal R. D."/>
            <person name="Lucena T."/>
        </authorList>
    </citation>
    <scope>NUCLEOTIDE SEQUENCE [LARGE SCALE GENOMIC DNA]</scope>
    <source>
        <strain evidence="2 3">SW08-7</strain>
    </source>
</reference>
<organism evidence="2 3">
    <name type="scientific">Methylobacterium dankookense</name>
    <dbReference type="NCBI Taxonomy" id="560405"/>
    <lineage>
        <taxon>Bacteria</taxon>
        <taxon>Pseudomonadati</taxon>
        <taxon>Pseudomonadota</taxon>
        <taxon>Alphaproteobacteria</taxon>
        <taxon>Hyphomicrobiales</taxon>
        <taxon>Methylobacteriaceae</taxon>
        <taxon>Methylobacterium</taxon>
    </lineage>
</organism>
<accession>A0A564G1E1</accession>
<evidence type="ECO:0000313" key="3">
    <source>
        <dbReference type="Proteomes" id="UP000401717"/>
    </source>
</evidence>
<evidence type="ECO:0000313" key="1">
    <source>
        <dbReference type="EMBL" id="GJD55519.1"/>
    </source>
</evidence>
<reference evidence="1" key="2">
    <citation type="journal article" date="2021" name="Front. Microbiol.">
        <title>Comprehensive Comparative Genomics and Phenotyping of Methylobacterium Species.</title>
        <authorList>
            <person name="Alessa O."/>
            <person name="Ogura Y."/>
            <person name="Fujitani Y."/>
            <person name="Takami H."/>
            <person name="Hayashi T."/>
            <person name="Sahin N."/>
            <person name="Tani A."/>
        </authorList>
    </citation>
    <scope>NUCLEOTIDE SEQUENCE</scope>
    <source>
        <strain evidence="1">DSM 22415</strain>
    </source>
</reference>
<protein>
    <submittedName>
        <fullName evidence="2">Uncharacterized protein</fullName>
    </submittedName>
</protein>
<dbReference type="RefSeq" id="WP_144766674.1">
    <property type="nucleotide sequence ID" value="NZ_BPQI01000031.1"/>
</dbReference>
<proteinExistence type="predicted"/>
<sequence length="79" mass="8466">MAGGSSDEHSDPCDLITELAAILATNLHAEMAQFEPGEFKDPDAEGVLERARCFLVRNAHHVPLIVDKVLDGAPKPEGT</sequence>
<reference evidence="1" key="3">
    <citation type="submission" date="2021-08" db="EMBL/GenBank/DDBJ databases">
        <authorList>
            <person name="Tani A."/>
            <person name="Ola A."/>
            <person name="Ogura Y."/>
            <person name="Katsura K."/>
            <person name="Hayashi T."/>
        </authorList>
    </citation>
    <scope>NUCLEOTIDE SEQUENCE</scope>
    <source>
        <strain evidence="1">DSM 22415</strain>
    </source>
</reference>
<dbReference type="EMBL" id="CABFVH010000031">
    <property type="protein sequence ID" value="VUF14303.1"/>
    <property type="molecule type" value="Genomic_DNA"/>
</dbReference>
<name>A0A564G1E1_9HYPH</name>
<dbReference type="AlphaFoldDB" id="A0A564G1E1"/>
<evidence type="ECO:0000313" key="4">
    <source>
        <dbReference type="Proteomes" id="UP001055303"/>
    </source>
</evidence>